<keyword evidence="2" id="KW-1133">Transmembrane helix</keyword>
<feature type="compositionally biased region" description="Gly residues" evidence="1">
    <location>
        <begin position="519"/>
        <end position="536"/>
    </location>
</feature>
<keyword evidence="2" id="KW-0812">Transmembrane</keyword>
<reference evidence="3" key="1">
    <citation type="submission" date="2019-10" db="EMBL/GenBank/DDBJ databases">
        <authorList>
            <person name="Ross D.E."/>
            <person name="Gulliver D."/>
        </authorList>
    </citation>
    <scope>NUCLEOTIDE SEQUENCE</scope>
    <source>
        <strain evidence="3">DER-2019</strain>
    </source>
</reference>
<protein>
    <submittedName>
        <fullName evidence="3">Carbohydrate-binding domain-containing protein</fullName>
    </submittedName>
</protein>
<comment type="caution">
    <text evidence="3">The sequence shown here is derived from an EMBL/GenBank/DDBJ whole genome shotgun (WGS) entry which is preliminary data.</text>
</comment>
<reference evidence="3" key="2">
    <citation type="submission" date="2020-10" db="EMBL/GenBank/DDBJ databases">
        <title>Comparative genomics of the Acetobacterium genus.</title>
        <authorList>
            <person name="Marshall C."/>
            <person name="May H."/>
            <person name="Norman S."/>
        </authorList>
    </citation>
    <scope>NUCLEOTIDE SEQUENCE</scope>
    <source>
        <strain evidence="3">DER-2019</strain>
    </source>
</reference>
<keyword evidence="2" id="KW-0472">Membrane</keyword>
<evidence type="ECO:0000313" key="4">
    <source>
        <dbReference type="Proteomes" id="UP000616595"/>
    </source>
</evidence>
<dbReference type="AlphaFoldDB" id="A0A923HUN0"/>
<evidence type="ECO:0000256" key="2">
    <source>
        <dbReference type="SAM" id="Phobius"/>
    </source>
</evidence>
<dbReference type="Proteomes" id="UP000616595">
    <property type="component" value="Unassembled WGS sequence"/>
</dbReference>
<accession>A0A923HUN0</accession>
<feature type="region of interest" description="Disordered" evidence="1">
    <location>
        <begin position="517"/>
        <end position="536"/>
    </location>
</feature>
<dbReference type="Pfam" id="PF14262">
    <property type="entry name" value="Cthe_2159"/>
    <property type="match status" value="1"/>
</dbReference>
<proteinExistence type="predicted"/>
<organism evidence="3 4">
    <name type="scientific">Acetobacterium paludosum</name>
    <dbReference type="NCBI Taxonomy" id="52693"/>
    <lineage>
        <taxon>Bacteria</taxon>
        <taxon>Bacillati</taxon>
        <taxon>Bacillota</taxon>
        <taxon>Clostridia</taxon>
        <taxon>Eubacteriales</taxon>
        <taxon>Eubacteriaceae</taxon>
        <taxon>Acetobacterium</taxon>
    </lineage>
</organism>
<dbReference type="OrthoDB" id="9812829at2"/>
<evidence type="ECO:0000313" key="3">
    <source>
        <dbReference type="EMBL" id="MBC3887560.1"/>
    </source>
</evidence>
<feature type="transmembrane region" description="Helical" evidence="2">
    <location>
        <begin position="48"/>
        <end position="68"/>
    </location>
</feature>
<keyword evidence="4" id="KW-1185">Reference proteome</keyword>
<name>A0A923HUN0_9FIRM</name>
<gene>
    <name evidence="3" type="ORF">GH810_04480</name>
</gene>
<feature type="transmembrane region" description="Helical" evidence="2">
    <location>
        <begin position="18"/>
        <end position="36"/>
    </location>
</feature>
<dbReference type="EMBL" id="WJBD01000003">
    <property type="protein sequence ID" value="MBC3887560.1"/>
    <property type="molecule type" value="Genomic_DNA"/>
</dbReference>
<evidence type="ECO:0000256" key="1">
    <source>
        <dbReference type="SAM" id="MobiDB-lite"/>
    </source>
</evidence>
<sequence>MNDIAPFRFFRKNIVCSHFYHVTIVYLITAMMLNYKRKRENKLTMKRLKILIPFLIIMLLLTGCQSSANTAPTNTTAVAVAAAGLTAVVPSTSTIAVDPEFSDRDLKTTYDDSTAVHVTMAGTTIQVSGDGATASGGVLTISKEGVYVVTGSLSDGQIMVAAADTDKVQIVLNGVTINCADNAPIYIKSANKVFITLGKDTVNTLTDGSAYVQTDENTVDSVIFSKADLTINGEGTLNITANYKHAIVSKDDLVITGGTYNITSVKDALSSKNCIKIKDGVINITSATGKGITSKNDEDNTKGYVYICGGTIKIANSVEGIEGTAIIVEGGTIDITSQDDGFNAADGITTTTNSNGPGGGAMEADANCYLTISGGTININATGDGIDSNGNLYISGGTIYVSGPTANDNGALDYNGTAEITGGTTVAAGSSGMAQGFSDTSTQYSLLNNFTTACAAGTEITLTDASGNTIVSYTPVKSYQSVVISSPALQNGATYTLTSGSQTAAIALTSVVTSNGQATGMGGGKGGGQGGGMKPQ</sequence>
<dbReference type="InterPro" id="IPR025584">
    <property type="entry name" value="Cthe_2159"/>
</dbReference>